<dbReference type="PANTHER" id="PTHR43017:SF1">
    <property type="entry name" value="ACETYLTRANSFERASE YJL218W-RELATED"/>
    <property type="match status" value="1"/>
</dbReference>
<proteinExistence type="inferred from homology"/>
<dbReference type="InterPro" id="IPR018357">
    <property type="entry name" value="Hexapep_transf_CS"/>
</dbReference>
<organism evidence="7 8">
    <name type="scientific">Weissella bombi</name>
    <dbReference type="NCBI Taxonomy" id="1505725"/>
    <lineage>
        <taxon>Bacteria</taxon>
        <taxon>Bacillati</taxon>
        <taxon>Bacillota</taxon>
        <taxon>Bacilli</taxon>
        <taxon>Lactobacillales</taxon>
        <taxon>Lactobacillaceae</taxon>
        <taxon>Weissella</taxon>
    </lineage>
</organism>
<evidence type="ECO:0000256" key="5">
    <source>
        <dbReference type="RuleBase" id="RU367021"/>
    </source>
</evidence>
<dbReference type="InterPro" id="IPR011004">
    <property type="entry name" value="Trimer_LpxA-like_sf"/>
</dbReference>
<keyword evidence="2 5" id="KW-0808">Transferase</keyword>
<dbReference type="EC" id="2.3.1.-" evidence="5"/>
<evidence type="ECO:0000259" key="6">
    <source>
        <dbReference type="SMART" id="SM01266"/>
    </source>
</evidence>
<accession>A0A1C3Z644</accession>
<dbReference type="Gene3D" id="2.160.10.10">
    <property type="entry name" value="Hexapeptide repeat proteins"/>
    <property type="match status" value="1"/>
</dbReference>
<evidence type="ECO:0000256" key="4">
    <source>
        <dbReference type="ARBA" id="ARBA00023315"/>
    </source>
</evidence>
<dbReference type="Pfam" id="PF12464">
    <property type="entry name" value="Mac"/>
    <property type="match status" value="1"/>
</dbReference>
<dbReference type="PROSITE" id="PS00101">
    <property type="entry name" value="HEXAPEP_TRANSFERASES"/>
    <property type="match status" value="1"/>
</dbReference>
<dbReference type="OrthoDB" id="9812571at2"/>
<name>A0A1C3Z644_9LACO</name>
<dbReference type="Proteomes" id="UP000199268">
    <property type="component" value="Unassembled WGS sequence"/>
</dbReference>
<dbReference type="InterPro" id="IPR001451">
    <property type="entry name" value="Hexapep"/>
</dbReference>
<reference evidence="8" key="1">
    <citation type="submission" date="2016-08" db="EMBL/GenBank/DDBJ databases">
        <authorList>
            <person name="Varghese N."/>
            <person name="Submissions Spin"/>
        </authorList>
    </citation>
    <scope>NUCLEOTIDE SEQUENCE [LARGE SCALE GENOMIC DNA]</scope>
    <source>
        <strain evidence="8">R-53094</strain>
    </source>
</reference>
<dbReference type="RefSeq" id="WP_092461355.1">
    <property type="nucleotide sequence ID" value="NZ_BJEE01000002.1"/>
</dbReference>
<evidence type="ECO:0000256" key="1">
    <source>
        <dbReference type="ARBA" id="ARBA00007274"/>
    </source>
</evidence>
<dbReference type="InterPro" id="IPR024688">
    <property type="entry name" value="Mac_dom"/>
</dbReference>
<dbReference type="Pfam" id="PF00132">
    <property type="entry name" value="Hexapep"/>
    <property type="match status" value="1"/>
</dbReference>
<dbReference type="GO" id="GO:0008870">
    <property type="term" value="F:galactoside O-acetyltransferase activity"/>
    <property type="evidence" value="ECO:0007669"/>
    <property type="project" value="TreeGrafter"/>
</dbReference>
<keyword evidence="3" id="KW-0677">Repeat</keyword>
<dbReference type="EMBL" id="FMAO01000001">
    <property type="protein sequence ID" value="SCB77805.1"/>
    <property type="molecule type" value="Genomic_DNA"/>
</dbReference>
<dbReference type="AlphaFoldDB" id="A0A1C3Z644"/>
<evidence type="ECO:0000313" key="8">
    <source>
        <dbReference type="Proteomes" id="UP000199268"/>
    </source>
</evidence>
<dbReference type="InterPro" id="IPR039369">
    <property type="entry name" value="LacA-like"/>
</dbReference>
<comment type="similarity">
    <text evidence="1 5">Belongs to the transferase hexapeptide repeat family.</text>
</comment>
<gene>
    <name evidence="7" type="ORF">GA0061074_101326</name>
</gene>
<protein>
    <recommendedName>
        <fullName evidence="5">Acetyltransferase</fullName>
        <ecNumber evidence="5">2.3.1.-</ecNumber>
    </recommendedName>
</protein>
<evidence type="ECO:0000256" key="3">
    <source>
        <dbReference type="ARBA" id="ARBA00022737"/>
    </source>
</evidence>
<evidence type="ECO:0000313" key="7">
    <source>
        <dbReference type="EMBL" id="SCB77805.1"/>
    </source>
</evidence>
<dbReference type="CDD" id="cd03357">
    <property type="entry name" value="LbH_MAT_GAT"/>
    <property type="match status" value="1"/>
</dbReference>
<dbReference type="STRING" id="1505725.GA0061074_101326"/>
<sequence length="205" mass="22516">MKTEREIMLSGKLYKSDDKELIAARKACKRLVALYNQTAHEDEEQVQELLEDLMGKIGKDSYIEPDLYIDYGKNIYIGDTFYGNTGLTILDTCEVHIGNNVMIGPRVSLITAGHPIDAGVRVRGLEYGKPITIGNNVWIGANVFVGPGVTIGDNAVIGGGAVVVKDIPANTVAVGNPAKVMREITAADKLNWEQQEKDYYDNRDK</sequence>
<dbReference type="FunFam" id="2.160.10.10:FF:000008">
    <property type="entry name" value="Maltose O-acetyltransferase"/>
    <property type="match status" value="1"/>
</dbReference>
<dbReference type="SUPFAM" id="SSF51161">
    <property type="entry name" value="Trimeric LpxA-like enzymes"/>
    <property type="match status" value="1"/>
</dbReference>
<evidence type="ECO:0000256" key="2">
    <source>
        <dbReference type="ARBA" id="ARBA00022679"/>
    </source>
</evidence>
<feature type="domain" description="Maltose/galactoside acetyltransferase" evidence="6">
    <location>
        <begin position="5"/>
        <end position="59"/>
    </location>
</feature>
<dbReference type="PANTHER" id="PTHR43017">
    <property type="entry name" value="GALACTOSIDE O-ACETYLTRANSFERASE"/>
    <property type="match status" value="1"/>
</dbReference>
<dbReference type="SMART" id="SM01266">
    <property type="entry name" value="Mac"/>
    <property type="match status" value="1"/>
</dbReference>
<keyword evidence="8" id="KW-1185">Reference proteome</keyword>
<keyword evidence="4 5" id="KW-0012">Acyltransferase</keyword>